<keyword evidence="2" id="KW-0040">ANK repeat</keyword>
<evidence type="ECO:0000256" key="3">
    <source>
        <dbReference type="SAM" id="MobiDB-lite"/>
    </source>
</evidence>
<evidence type="ECO:0000313" key="6">
    <source>
        <dbReference type="Proteomes" id="UP000030651"/>
    </source>
</evidence>
<dbReference type="eggNOG" id="KOG0504">
    <property type="taxonomic scope" value="Eukaryota"/>
</dbReference>
<dbReference type="Gene3D" id="3.40.50.300">
    <property type="entry name" value="P-loop containing nucleotide triphosphate hydrolases"/>
    <property type="match status" value="1"/>
</dbReference>
<gene>
    <name evidence="5" type="ORF">PFICI_05115</name>
</gene>
<dbReference type="HOGENOM" id="CLU_000288_34_18_1"/>
<dbReference type="InterPro" id="IPR036770">
    <property type="entry name" value="Ankyrin_rpt-contain_sf"/>
</dbReference>
<dbReference type="OrthoDB" id="1577640at2759"/>
<feature type="region of interest" description="Disordered" evidence="3">
    <location>
        <begin position="1552"/>
        <end position="1575"/>
    </location>
</feature>
<dbReference type="InterPro" id="IPR051616">
    <property type="entry name" value="Cul2-RING_E3_ligase_SR"/>
</dbReference>
<dbReference type="OMA" id="DEHYGNS"/>
<dbReference type="PROSITE" id="PS50837">
    <property type="entry name" value="NACHT"/>
    <property type="match status" value="1"/>
</dbReference>
<dbReference type="SUPFAM" id="SSF48403">
    <property type="entry name" value="Ankyrin repeat"/>
    <property type="match status" value="4"/>
</dbReference>
<dbReference type="InParanoid" id="W3XB57"/>
<evidence type="ECO:0000256" key="1">
    <source>
        <dbReference type="ARBA" id="ARBA00022737"/>
    </source>
</evidence>
<dbReference type="PROSITE" id="PS50297">
    <property type="entry name" value="ANK_REP_REGION"/>
    <property type="match status" value="8"/>
</dbReference>
<dbReference type="InterPro" id="IPR007111">
    <property type="entry name" value="NACHT_NTPase"/>
</dbReference>
<dbReference type="PANTHER" id="PTHR46224">
    <property type="entry name" value="ANKYRIN REPEAT FAMILY PROTEIN"/>
    <property type="match status" value="1"/>
</dbReference>
<dbReference type="Pfam" id="PF17111">
    <property type="entry name" value="PigL_N"/>
    <property type="match status" value="1"/>
</dbReference>
<feature type="repeat" description="ANK" evidence="2">
    <location>
        <begin position="1082"/>
        <end position="1114"/>
    </location>
</feature>
<feature type="domain" description="NACHT" evidence="4">
    <location>
        <begin position="207"/>
        <end position="355"/>
    </location>
</feature>
<dbReference type="PANTHER" id="PTHR46224:SF64">
    <property type="entry name" value="IQ MOTIF AND ANKYRIN REPEAT DOMAIN-CONTAINING PROTEIN 1"/>
    <property type="match status" value="1"/>
</dbReference>
<dbReference type="InterPro" id="IPR002110">
    <property type="entry name" value="Ankyrin_rpt"/>
</dbReference>
<dbReference type="EMBL" id="KI912111">
    <property type="protein sequence ID" value="ETS83239.1"/>
    <property type="molecule type" value="Genomic_DNA"/>
</dbReference>
<dbReference type="Pfam" id="PF24883">
    <property type="entry name" value="NPHP3_N"/>
    <property type="match status" value="1"/>
</dbReference>
<evidence type="ECO:0000313" key="5">
    <source>
        <dbReference type="EMBL" id="ETS83239.1"/>
    </source>
</evidence>
<dbReference type="SUPFAM" id="SSF52540">
    <property type="entry name" value="P-loop containing nucleoside triphosphate hydrolases"/>
    <property type="match status" value="1"/>
</dbReference>
<name>W3XB57_PESFW</name>
<dbReference type="InterPro" id="IPR056884">
    <property type="entry name" value="NPHP3-like_N"/>
</dbReference>
<proteinExistence type="predicted"/>
<dbReference type="SMART" id="SM00248">
    <property type="entry name" value="ANK"/>
    <property type="match status" value="21"/>
</dbReference>
<feature type="repeat" description="ANK" evidence="2">
    <location>
        <begin position="1041"/>
        <end position="1074"/>
    </location>
</feature>
<dbReference type="Pfam" id="PF12796">
    <property type="entry name" value="Ank_2"/>
    <property type="match status" value="5"/>
</dbReference>
<dbReference type="Pfam" id="PF00023">
    <property type="entry name" value="Ank"/>
    <property type="match status" value="1"/>
</dbReference>
<feature type="repeat" description="ANK" evidence="2">
    <location>
        <begin position="1300"/>
        <end position="1332"/>
    </location>
</feature>
<keyword evidence="6" id="KW-1185">Reference proteome</keyword>
<feature type="repeat" description="ANK" evidence="2">
    <location>
        <begin position="866"/>
        <end position="898"/>
    </location>
</feature>
<sequence length="1798" mass="197183">MADGLGIAASVIAVIELAAKVTLTCYQLKEKFKDFRKDIKAIIEEVETVSIIVEELNELTAEVSTESSSPNGKAAVKSTQFALDGCKTILQELNEKLGPLSKPRFRDKLKWPLDSSIVHAKLDDLQKHKATLQLALSLYQTNAFRAQATADKDRLIEEKRTKVLHWYGTSDPKQNQRVSSEARDPNTGAWVFAHEKFTQWKESLNGALLWLHGIPGAGKTILCSNIIEHMEIYCNDQSHAKSLPARAIYYYFDFKDSSKQNMQNLLKSCVFQLISTKPGISKAATDLFEDKHMGLNEPSLDELLQTLLEEALLYNTVFLMMDGLDECPEKQRKVFLDKILQPLIKSDIHLLLTSRKETDIEDGLAGSAEVIAIQDSVVDADIRTHVHNIIAHDKRLSAMPSSIQSEMLECIVSGAHGMFRWAECQLEAMKECLTATMVREKLRSMPKDLYETYDRILRSLKLDHRPFVQSALRWLAFSGRPLRLEELAEAATIRPESGRFDKTTSRFLTNRTIVELCGVLVSITTITAGTRDRRRWLNKRKKIAGLSEISIRGSLGTQKTKEVTIVSLSHASVKEYILSPKTGYDTILAQFHMSEKDCNSFIAQCCLLYLLNFNAGKIASSLDMGQNPLLEYSASYWMDHWEFAQEEHDEYPLKQLCGNFFSPDAQGAYINWMNIWDPDDQLRDERLTSSGPKIIQSADFFPQPLYWASTLGDFSSAKLMVQQGADPTTEEGYLASALGAATISGHVNVMHLFLQMGVGLTMQSRRFGSLLQTAVIGGSNRAVQLLIEAGADVNACGGKFITPLIAAVSKQRKDLVELLLENGARLDNDFQGHVSALSRAALDGNVTLVDTLISAGADVNASGCHAGARPLLSAVKSGSIETVGLLLSKGADVNMTGQIFGEGRLEYMYPLALAARGGSIQIVRRLLAAGANPNPQDHLAASTALKETVVKRNMACFEAILNAGADPNLCGHQNDVNCLSFAIINRQYHMAKDLIKAGAQWQDHLISTAVEIHNDEPWVLANLLERDEVGADNFCALDGSRNRPPIHSAISGRGNEETLRLLLKKGAYVDVVDCIGSLYEQRLMTPLCRTLYNGNMDLANILIDYGADVNRALTVSPLEMAIKSANDYGGSLEAFNMLLSLGADMGQLTEVALFWPLRAGNVEILRFLVEKGLDVNRLLNSPELRQRRPGLDHPQCTPVQLAAQLGHIKMIQVLLELGADINGVAGEFGTTLHYGLSSKNTEVVNLLFDRGARVANSISDRSLIYQAIKNGLASLVTRLIDAGADVNATDVDKSWKRKVERNSPLHLAFCRGDQVLVETLRQYGAQFQKTDTEAAIQATRNGRVNDLELMVEYGLNCSASDIILEASRQPETTAIALLVEHGADLSAKSAGRAFKEVCARGDLGMAGAFLRHGATPDKLANAAGTRNNVAMIDLLLSHGANIDANDGACFKAAGKAGCRKVLARLLKEPMTASDKSHYLGIALQGAVTKGNSYFAIWLLDVHNAPLNHVGSPYGSPLQAAFVSPGAAFVFSKAAKVHEHAQLIRTMLERGASVSPPLAPRSQEEAKREEVRERTSRDVPTVFNAPLLSLAMSSSSNRWDLRHLSYNILAHGADVNSLGGPYHTPLQTAAYCFPEILEVLLDAGAEVNATGGRFGTALHAAAWNHDVKSVKLLLERGADVRISAGKYGSALICSAHLSRFNLVQPIHEVMQILFEAGADIHCRDGKYGSAVQMAAKCGNVKALRWLADHGADIRVQGGRWGNAYKAAWGTALKRERHEARPCLMAFGWLEQNYGRDGWD</sequence>
<evidence type="ECO:0000259" key="4">
    <source>
        <dbReference type="PROSITE" id="PS50837"/>
    </source>
</evidence>
<feature type="repeat" description="ANK" evidence="2">
    <location>
        <begin position="906"/>
        <end position="938"/>
    </location>
</feature>
<accession>W3XB57</accession>
<dbReference type="PROSITE" id="PS50088">
    <property type="entry name" value="ANK_REPEAT"/>
    <property type="match status" value="10"/>
</dbReference>
<dbReference type="GeneID" id="19270128"/>
<protein>
    <recommendedName>
        <fullName evidence="4">NACHT domain-containing protein</fullName>
    </recommendedName>
</protein>
<dbReference type="Gene3D" id="1.25.40.20">
    <property type="entry name" value="Ankyrin repeat-containing domain"/>
    <property type="match status" value="5"/>
</dbReference>
<feature type="repeat" description="ANK" evidence="2">
    <location>
        <begin position="1259"/>
        <end position="1291"/>
    </location>
</feature>
<dbReference type="InterPro" id="IPR027417">
    <property type="entry name" value="P-loop_NTPase"/>
</dbReference>
<keyword evidence="1" id="KW-0677">Repeat</keyword>
<feature type="repeat" description="ANK" evidence="2">
    <location>
        <begin position="832"/>
        <end position="864"/>
    </location>
</feature>
<dbReference type="eggNOG" id="KOG4177">
    <property type="taxonomic scope" value="Eukaryota"/>
</dbReference>
<feature type="repeat" description="ANK" evidence="2">
    <location>
        <begin position="1652"/>
        <end position="1684"/>
    </location>
</feature>
<organism evidence="5 6">
    <name type="scientific">Pestalotiopsis fici (strain W106-1 / CGMCC3.15140)</name>
    <dbReference type="NCBI Taxonomy" id="1229662"/>
    <lineage>
        <taxon>Eukaryota</taxon>
        <taxon>Fungi</taxon>
        <taxon>Dikarya</taxon>
        <taxon>Ascomycota</taxon>
        <taxon>Pezizomycotina</taxon>
        <taxon>Sordariomycetes</taxon>
        <taxon>Xylariomycetidae</taxon>
        <taxon>Amphisphaeriales</taxon>
        <taxon>Sporocadaceae</taxon>
        <taxon>Pestalotiopsis</taxon>
    </lineage>
</organism>
<evidence type="ECO:0000256" key="2">
    <source>
        <dbReference type="PROSITE-ProRule" id="PRU00023"/>
    </source>
</evidence>
<feature type="compositionally biased region" description="Basic and acidic residues" evidence="3">
    <location>
        <begin position="1561"/>
        <end position="1575"/>
    </location>
</feature>
<feature type="repeat" description="ANK" evidence="2">
    <location>
        <begin position="1412"/>
        <end position="1447"/>
    </location>
</feature>
<dbReference type="Proteomes" id="UP000030651">
    <property type="component" value="Unassembled WGS sequence"/>
</dbReference>
<feature type="repeat" description="ANK" evidence="2">
    <location>
        <begin position="1194"/>
        <end position="1226"/>
    </location>
</feature>
<dbReference type="KEGG" id="pfy:PFICI_05115"/>
<dbReference type="InterPro" id="IPR031348">
    <property type="entry name" value="PigL_N"/>
</dbReference>
<dbReference type="RefSeq" id="XP_007831887.1">
    <property type="nucleotide sequence ID" value="XM_007833696.1"/>
</dbReference>
<reference evidence="6" key="1">
    <citation type="journal article" date="2015" name="BMC Genomics">
        <title>Genomic and transcriptomic analysis of the endophytic fungus Pestalotiopsis fici reveals its lifestyle and high potential for synthesis of natural products.</title>
        <authorList>
            <person name="Wang X."/>
            <person name="Zhang X."/>
            <person name="Liu L."/>
            <person name="Xiang M."/>
            <person name="Wang W."/>
            <person name="Sun X."/>
            <person name="Che Y."/>
            <person name="Guo L."/>
            <person name="Liu G."/>
            <person name="Guo L."/>
            <person name="Wang C."/>
            <person name="Yin W.B."/>
            <person name="Stadler M."/>
            <person name="Zhang X."/>
            <person name="Liu X."/>
        </authorList>
    </citation>
    <scope>NUCLEOTIDE SEQUENCE [LARGE SCALE GENOMIC DNA]</scope>
    <source>
        <strain evidence="6">W106-1 / CGMCC3.15140</strain>
    </source>
</reference>